<feature type="coiled-coil region" evidence="2">
    <location>
        <begin position="132"/>
        <end position="180"/>
    </location>
</feature>
<gene>
    <name evidence="4" type="ORF">MGAL_10B057704</name>
</gene>
<dbReference type="Pfam" id="PF22586">
    <property type="entry name" value="ANCHR-like_BBOX"/>
    <property type="match status" value="1"/>
</dbReference>
<dbReference type="AlphaFoldDB" id="A0A8B6EJ47"/>
<dbReference type="CDD" id="cd19756">
    <property type="entry name" value="Bbox2"/>
    <property type="match status" value="1"/>
</dbReference>
<keyword evidence="1" id="KW-0862">Zinc</keyword>
<reference evidence="4" key="1">
    <citation type="submission" date="2018-11" db="EMBL/GenBank/DDBJ databases">
        <authorList>
            <person name="Alioto T."/>
            <person name="Alioto T."/>
        </authorList>
    </citation>
    <scope>NUCLEOTIDE SEQUENCE</scope>
</reference>
<keyword evidence="1" id="KW-0863">Zinc-finger</keyword>
<dbReference type="PANTHER" id="PTHR25462">
    <property type="entry name" value="BONUS, ISOFORM C-RELATED"/>
    <property type="match status" value="1"/>
</dbReference>
<evidence type="ECO:0000313" key="5">
    <source>
        <dbReference type="Proteomes" id="UP000596742"/>
    </source>
</evidence>
<feature type="domain" description="B box-type" evidence="3">
    <location>
        <begin position="11"/>
        <end position="59"/>
    </location>
</feature>
<dbReference type="PANTHER" id="PTHR25462:SF305">
    <property type="entry name" value="RING-TYPE DOMAIN-CONTAINING PROTEIN"/>
    <property type="match status" value="1"/>
</dbReference>
<dbReference type="Gene3D" id="2.120.10.30">
    <property type="entry name" value="TolB, C-terminal domain"/>
    <property type="match status" value="1"/>
</dbReference>
<accession>A0A8B6EJ47</accession>
<evidence type="ECO:0000256" key="2">
    <source>
        <dbReference type="SAM" id="Coils"/>
    </source>
</evidence>
<dbReference type="GO" id="GO:0005654">
    <property type="term" value="C:nucleoplasm"/>
    <property type="evidence" value="ECO:0007669"/>
    <property type="project" value="TreeGrafter"/>
</dbReference>
<dbReference type="Gene3D" id="4.10.830.40">
    <property type="match status" value="1"/>
</dbReference>
<dbReference type="EMBL" id="UYJE01005181">
    <property type="protein sequence ID" value="VDI34717.1"/>
    <property type="molecule type" value="Genomic_DNA"/>
</dbReference>
<dbReference type="GO" id="GO:0008270">
    <property type="term" value="F:zinc ion binding"/>
    <property type="evidence" value="ECO:0007669"/>
    <property type="project" value="UniProtKB-KW"/>
</dbReference>
<evidence type="ECO:0000256" key="1">
    <source>
        <dbReference type="PROSITE-ProRule" id="PRU00024"/>
    </source>
</evidence>
<evidence type="ECO:0000259" key="3">
    <source>
        <dbReference type="PROSITE" id="PS50119"/>
    </source>
</evidence>
<dbReference type="OrthoDB" id="5800423at2759"/>
<dbReference type="Pfam" id="PF00643">
    <property type="entry name" value="zf-B_box"/>
    <property type="match status" value="1"/>
</dbReference>
<keyword evidence="1" id="KW-0479">Metal-binding</keyword>
<dbReference type="Proteomes" id="UP000596742">
    <property type="component" value="Unassembled WGS sequence"/>
</dbReference>
<sequence length="575" mass="66106">MASSQTEHKAQSFAVCQICEESPDLKWKCIECELLFCNNCSTKFHSKSKTLAEHHVYDIKDCGAESTIDTIRQNALVNITCQLHTGKKCSVLCNDCSVTICTKCIKELHKDHDFCDINEVYEEKLLKMKSYKNKVESNIEFYSQEEERLQQKMSTGQKYYKEIKENITTQENQITNAVRNYSKKLLSEVDSHWKPTEEIWQQQLLTIMQTNEELELTKNEINKTLQSIDASKVLTANIQANEKLLKKALITPTNLKNFEFINKSFSDNVICRIFGHVYAVPKFELVKSYETSTIFGASKMLVLENNSAIIASVWQDKLYKVTLSNDSVSIDTEATQSLYDMAMMQNGNIIFSEKASDLKILNLDSLSDINRIKYFKIFYSCHPFITLGLHVSMDNHILVGIAESKSFPTSKANSVNRIIVLSSEGEVEKMHEFAADRERLFTRPIRIKTDFKNNVYVVDLVNKSFEQYEGRVVTIEWTGNLRWIYTGVQIFDKFFPRDVEVTSTGTVLVSDEKNHALHLLSQAGEILGCKTLAEMGIRLPHCLYMTESEELWVACRKDDKYSNAKLHLLKLNYFM</sequence>
<keyword evidence="2" id="KW-0175">Coiled coil</keyword>
<dbReference type="CDD" id="cd19757">
    <property type="entry name" value="Bbox1"/>
    <property type="match status" value="1"/>
</dbReference>
<dbReference type="Gene3D" id="3.30.160.60">
    <property type="entry name" value="Classic Zinc Finger"/>
    <property type="match status" value="1"/>
</dbReference>
<feature type="domain" description="B box-type" evidence="3">
    <location>
        <begin position="76"/>
        <end position="117"/>
    </location>
</feature>
<dbReference type="GO" id="GO:0061630">
    <property type="term" value="F:ubiquitin protein ligase activity"/>
    <property type="evidence" value="ECO:0007669"/>
    <property type="project" value="TreeGrafter"/>
</dbReference>
<keyword evidence="5" id="KW-1185">Reference proteome</keyword>
<dbReference type="SUPFAM" id="SSF57845">
    <property type="entry name" value="B-box zinc-binding domain"/>
    <property type="match status" value="1"/>
</dbReference>
<organism evidence="4 5">
    <name type="scientific">Mytilus galloprovincialis</name>
    <name type="common">Mediterranean mussel</name>
    <dbReference type="NCBI Taxonomy" id="29158"/>
    <lineage>
        <taxon>Eukaryota</taxon>
        <taxon>Metazoa</taxon>
        <taxon>Spiralia</taxon>
        <taxon>Lophotrochozoa</taxon>
        <taxon>Mollusca</taxon>
        <taxon>Bivalvia</taxon>
        <taxon>Autobranchia</taxon>
        <taxon>Pteriomorphia</taxon>
        <taxon>Mytilida</taxon>
        <taxon>Mytiloidea</taxon>
        <taxon>Mytilidae</taxon>
        <taxon>Mytilinae</taxon>
        <taxon>Mytilus</taxon>
    </lineage>
</organism>
<proteinExistence type="predicted"/>
<dbReference type="SUPFAM" id="SSF101898">
    <property type="entry name" value="NHL repeat"/>
    <property type="match status" value="1"/>
</dbReference>
<dbReference type="InterPro" id="IPR011042">
    <property type="entry name" value="6-blade_b-propeller_TolB-like"/>
</dbReference>
<evidence type="ECO:0000313" key="4">
    <source>
        <dbReference type="EMBL" id="VDI34717.1"/>
    </source>
</evidence>
<dbReference type="InterPro" id="IPR000315">
    <property type="entry name" value="Znf_B-box"/>
</dbReference>
<dbReference type="PROSITE" id="PS50119">
    <property type="entry name" value="ZF_BBOX"/>
    <property type="match status" value="2"/>
</dbReference>
<comment type="caution">
    <text evidence="4">The sequence shown here is derived from an EMBL/GenBank/DDBJ whole genome shotgun (WGS) entry which is preliminary data.</text>
</comment>
<dbReference type="InterPro" id="IPR047153">
    <property type="entry name" value="TRIM45/56/19-like"/>
</dbReference>
<name>A0A8B6EJ47_MYTGA</name>
<protein>
    <recommendedName>
        <fullName evidence="3">B box-type domain-containing protein</fullName>
    </recommendedName>
</protein>